<reference evidence="7" key="1">
    <citation type="submission" date="2010-11" db="EMBL/GenBank/DDBJ databases">
        <title>The complete genome of Desulfurococcus mucosus DSM 2162.</title>
        <authorList>
            <consortium name="US DOE Joint Genome Institute (JGI-PGF)"/>
            <person name="Lucas S."/>
            <person name="Copeland A."/>
            <person name="Lapidus A."/>
            <person name="Bruce D."/>
            <person name="Goodwin L."/>
            <person name="Pitluck S."/>
            <person name="Kyrpides N."/>
            <person name="Mavromatis K."/>
            <person name="Pagani I."/>
            <person name="Ivanova N."/>
            <person name="Ovchinnikova G."/>
            <person name="Chertkov O."/>
            <person name="Held B."/>
            <person name="Brettin T."/>
            <person name="Detter J.C."/>
            <person name="Tapia R."/>
            <person name="Han C."/>
            <person name="Land M."/>
            <person name="Hauser L."/>
            <person name="Markowitz V."/>
            <person name="Cheng J.-F."/>
            <person name="Hugenholtz P."/>
            <person name="Woyke T."/>
            <person name="Wu D."/>
            <person name="Wirth R."/>
            <person name="Bilek Y."/>
            <person name="Hader T."/>
            <person name="Klenk H.-P."/>
            <person name="Eisen J.A."/>
        </authorList>
    </citation>
    <scope>NUCLEOTIDE SEQUENCE [LARGE SCALE GENOMIC DNA]</scope>
    <source>
        <strain evidence="7">ATCC 35584 / DSM 2162 / JCM 9187 / O7/1</strain>
    </source>
</reference>
<dbReference type="SMART" id="SM00729">
    <property type="entry name" value="Elp3"/>
    <property type="match status" value="1"/>
</dbReference>
<dbReference type="EMBL" id="CP002363">
    <property type="protein sequence ID" value="ADV64523.1"/>
    <property type="molecule type" value="Genomic_DNA"/>
</dbReference>
<evidence type="ECO:0000256" key="2">
    <source>
        <dbReference type="ARBA" id="ARBA00022723"/>
    </source>
</evidence>
<keyword evidence="1" id="KW-0949">S-adenosyl-L-methionine</keyword>
<keyword evidence="4" id="KW-0411">Iron-sulfur</keyword>
<dbReference type="InterPro" id="IPR013785">
    <property type="entry name" value="Aldolase_TIM"/>
</dbReference>
<keyword evidence="7" id="KW-1185">Reference proteome</keyword>
<dbReference type="PROSITE" id="PS51257">
    <property type="entry name" value="PROKAR_LIPOPROTEIN"/>
    <property type="match status" value="1"/>
</dbReference>
<dbReference type="InterPro" id="IPR058240">
    <property type="entry name" value="rSAM_sf"/>
</dbReference>
<dbReference type="PANTHER" id="PTHR43288:SF2">
    <property type="entry name" value="RADICAL SAM CORE DOMAIN-CONTAINING PROTEIN"/>
    <property type="match status" value="1"/>
</dbReference>
<dbReference type="STRING" id="765177.Desmu_0204"/>
<evidence type="ECO:0000256" key="1">
    <source>
        <dbReference type="ARBA" id="ARBA00022691"/>
    </source>
</evidence>
<dbReference type="Proteomes" id="UP000001068">
    <property type="component" value="Chromosome"/>
</dbReference>
<organism evidence="6 7">
    <name type="scientific">Desulfurococcus mucosus (strain ATCC 35584 / DSM 2162 / JCM 9187 / O7/1)</name>
    <dbReference type="NCBI Taxonomy" id="765177"/>
    <lineage>
        <taxon>Archaea</taxon>
        <taxon>Thermoproteota</taxon>
        <taxon>Thermoprotei</taxon>
        <taxon>Desulfurococcales</taxon>
        <taxon>Desulfurococcaceae</taxon>
        <taxon>Desulfurococcus</taxon>
    </lineage>
</organism>
<keyword evidence="2" id="KW-0479">Metal-binding</keyword>
<dbReference type="PANTHER" id="PTHR43288">
    <property type="entry name" value="BIOTIN SYNTHASE-RELATED PROTEIN, RADICAL SAM SUPERFAMILY"/>
    <property type="match status" value="1"/>
</dbReference>
<evidence type="ECO:0000313" key="7">
    <source>
        <dbReference type="Proteomes" id="UP000001068"/>
    </source>
</evidence>
<dbReference type="InterPro" id="IPR007197">
    <property type="entry name" value="rSAM"/>
</dbReference>
<dbReference type="CDD" id="cd01335">
    <property type="entry name" value="Radical_SAM"/>
    <property type="match status" value="1"/>
</dbReference>
<feature type="domain" description="Radical SAM core" evidence="5">
    <location>
        <begin position="5"/>
        <end position="222"/>
    </location>
</feature>
<dbReference type="GO" id="GO:0046872">
    <property type="term" value="F:metal ion binding"/>
    <property type="evidence" value="ECO:0007669"/>
    <property type="project" value="UniProtKB-KW"/>
</dbReference>
<gene>
    <name evidence="6" type="ordered locus">Desmu_0204</name>
</gene>
<evidence type="ECO:0000313" key="6">
    <source>
        <dbReference type="EMBL" id="ADV64523.1"/>
    </source>
</evidence>
<dbReference type="GO" id="GO:0051536">
    <property type="term" value="F:iron-sulfur cluster binding"/>
    <property type="evidence" value="ECO:0007669"/>
    <property type="project" value="UniProtKB-KW"/>
</dbReference>
<dbReference type="GO" id="GO:0003824">
    <property type="term" value="F:catalytic activity"/>
    <property type="evidence" value="ECO:0007669"/>
    <property type="project" value="InterPro"/>
</dbReference>
<dbReference type="eggNOG" id="arCOG05825">
    <property type="taxonomic scope" value="Archaea"/>
</dbReference>
<proteinExistence type="predicted"/>
<sequence length="280" mass="31909">MKYFLHIEKFTSVSITGSACWLNCRFCRGKYLRHMTHLSRDRAGEILRGLYESGVRGILVSGGFTREGYLPIEGFIDVLRDARRKYGFIYNAHLGLQRDRSTLEALRGIIDVVDYEFTLSNYIAKYVRGLPVNVEAYLESLKLMSDAGLHVVPHLYLWHPGFSKEVFRREVKAVEDLGLNEVTLLAYIPEPGEATTPQAGTVLENLREARRLFNGRIYLGCMRPHYIKRELDTAAVDEGLVDRIANPYHPLLDDSSEIYDACCSLPENLLQGFKTSIGRR</sequence>
<accession>E8R7M8</accession>
<evidence type="ECO:0000256" key="4">
    <source>
        <dbReference type="ARBA" id="ARBA00023014"/>
    </source>
</evidence>
<dbReference type="RefSeq" id="WP_013561745.1">
    <property type="nucleotide sequence ID" value="NC_014961.1"/>
</dbReference>
<dbReference type="HOGENOM" id="CLU_067819_1_0_2"/>
<dbReference type="SUPFAM" id="SSF102114">
    <property type="entry name" value="Radical SAM enzymes"/>
    <property type="match status" value="1"/>
</dbReference>
<dbReference type="OrthoDB" id="35347at2157"/>
<dbReference type="PROSITE" id="PS51918">
    <property type="entry name" value="RADICAL_SAM"/>
    <property type="match status" value="1"/>
</dbReference>
<reference evidence="6 7" key="2">
    <citation type="journal article" date="2011" name="Stand. Genomic Sci.">
        <title>Complete genome sequence of Desulfurococcus mucosus type strain (O7/1).</title>
        <authorList>
            <person name="Wirth R."/>
            <person name="Chertkov O."/>
            <person name="Held B."/>
            <person name="Lapidus A."/>
            <person name="Nolan M."/>
            <person name="Lucas S."/>
            <person name="Hammon N."/>
            <person name="Deshpande S."/>
            <person name="Cheng J.F."/>
            <person name="Tapia R."/>
            <person name="Han C."/>
            <person name="Goodwin L."/>
            <person name="Pitluck S."/>
            <person name="Liolios K."/>
            <person name="Ioanna P."/>
            <person name="Ivanova N."/>
            <person name="Mavromatis K."/>
            <person name="Mikhailova N."/>
            <person name="Pati A."/>
            <person name="Chen A."/>
            <person name="Palaniappan K."/>
            <person name="Land M."/>
            <person name="Hauser L."/>
            <person name="Chang Y.J."/>
            <person name="Jeffries C.D."/>
            <person name="Bilek Y."/>
            <person name="Hader T."/>
            <person name="Rohde M."/>
            <person name="Spring S."/>
            <person name="Sikorski J."/>
            <person name="Goker M."/>
            <person name="Woyke T."/>
            <person name="Bristow J."/>
            <person name="Eisen J.A."/>
            <person name="Markowitz V."/>
            <person name="Hugenholtz P."/>
            <person name="Kyrpides N.C."/>
            <person name="Klenk H.P."/>
        </authorList>
    </citation>
    <scope>NUCLEOTIDE SEQUENCE [LARGE SCALE GENOMIC DNA]</scope>
    <source>
        <strain evidence="7">ATCC 35584 / DSM 2162 / JCM 9187 / O7/1</strain>
    </source>
</reference>
<protein>
    <submittedName>
        <fullName evidence="6">Radical SAM domain protein</fullName>
    </submittedName>
</protein>
<evidence type="ECO:0000256" key="3">
    <source>
        <dbReference type="ARBA" id="ARBA00023004"/>
    </source>
</evidence>
<dbReference type="SFLD" id="SFLDG01113">
    <property type="entry name" value="Uncharacterised_Radical_SAM_Su"/>
    <property type="match status" value="1"/>
</dbReference>
<evidence type="ECO:0000259" key="5">
    <source>
        <dbReference type="PROSITE" id="PS51918"/>
    </source>
</evidence>
<dbReference type="Pfam" id="PF04055">
    <property type="entry name" value="Radical_SAM"/>
    <property type="match status" value="1"/>
</dbReference>
<dbReference type="AlphaFoldDB" id="E8R7M8"/>
<keyword evidence="3" id="KW-0408">Iron</keyword>
<dbReference type="KEGG" id="dmu:Desmu_0204"/>
<name>E8R7M8_DESM0</name>
<dbReference type="InterPro" id="IPR006638">
    <property type="entry name" value="Elp3/MiaA/NifB-like_rSAM"/>
</dbReference>
<dbReference type="Gene3D" id="3.20.20.70">
    <property type="entry name" value="Aldolase class I"/>
    <property type="match status" value="1"/>
</dbReference>
<dbReference type="SFLD" id="SFLDS00029">
    <property type="entry name" value="Radical_SAM"/>
    <property type="match status" value="1"/>
</dbReference>
<dbReference type="GeneID" id="10152892"/>